<dbReference type="InterPro" id="IPR035965">
    <property type="entry name" value="PAS-like_dom_sf"/>
</dbReference>
<dbReference type="InterPro" id="IPR001789">
    <property type="entry name" value="Sig_transdc_resp-reg_receiver"/>
</dbReference>
<evidence type="ECO:0000259" key="12">
    <source>
        <dbReference type="PROSITE" id="PS50112"/>
    </source>
</evidence>
<dbReference type="SMART" id="SM00387">
    <property type="entry name" value="HATPase_c"/>
    <property type="match status" value="1"/>
</dbReference>
<dbReference type="Pfam" id="PF00072">
    <property type="entry name" value="Response_reg"/>
    <property type="match status" value="1"/>
</dbReference>
<evidence type="ECO:0000256" key="2">
    <source>
        <dbReference type="ARBA" id="ARBA00012438"/>
    </source>
</evidence>
<dbReference type="InterPro" id="IPR036890">
    <property type="entry name" value="HATPase_C_sf"/>
</dbReference>
<dbReference type="InterPro" id="IPR000700">
    <property type="entry name" value="PAS-assoc_C"/>
</dbReference>
<evidence type="ECO:0000256" key="6">
    <source>
        <dbReference type="ARBA" id="ARBA00022777"/>
    </source>
</evidence>
<dbReference type="SUPFAM" id="SSF52172">
    <property type="entry name" value="CheY-like"/>
    <property type="match status" value="1"/>
</dbReference>
<feature type="domain" description="Histidine kinase" evidence="10">
    <location>
        <begin position="150"/>
        <end position="371"/>
    </location>
</feature>
<keyword evidence="8" id="KW-0902">Two-component regulatory system</keyword>
<evidence type="ECO:0000256" key="1">
    <source>
        <dbReference type="ARBA" id="ARBA00000085"/>
    </source>
</evidence>
<evidence type="ECO:0000256" key="7">
    <source>
        <dbReference type="ARBA" id="ARBA00022840"/>
    </source>
</evidence>
<dbReference type="Pfam" id="PF02518">
    <property type="entry name" value="HATPase_c"/>
    <property type="match status" value="1"/>
</dbReference>
<evidence type="ECO:0000313" key="15">
    <source>
        <dbReference type="Proteomes" id="UP001281305"/>
    </source>
</evidence>
<dbReference type="PROSITE" id="PS50110">
    <property type="entry name" value="RESPONSE_REGULATORY"/>
    <property type="match status" value="1"/>
</dbReference>
<dbReference type="CDD" id="cd00082">
    <property type="entry name" value="HisKA"/>
    <property type="match status" value="1"/>
</dbReference>
<keyword evidence="5" id="KW-0547">Nucleotide-binding</keyword>
<dbReference type="Gene3D" id="3.30.450.20">
    <property type="entry name" value="PAS domain"/>
    <property type="match status" value="1"/>
</dbReference>
<evidence type="ECO:0000256" key="8">
    <source>
        <dbReference type="ARBA" id="ARBA00023012"/>
    </source>
</evidence>
<dbReference type="EMBL" id="CP146606">
    <property type="protein sequence ID" value="WYK18031.1"/>
    <property type="molecule type" value="Genomic_DNA"/>
</dbReference>
<keyword evidence="4" id="KW-0808">Transferase</keyword>
<feature type="domain" description="Response regulatory" evidence="11">
    <location>
        <begin position="393"/>
        <end position="508"/>
    </location>
</feature>
<evidence type="ECO:0000313" key="14">
    <source>
        <dbReference type="EMBL" id="WYK18031.1"/>
    </source>
</evidence>
<dbReference type="Gene3D" id="3.40.50.2300">
    <property type="match status" value="1"/>
</dbReference>
<evidence type="ECO:0000256" key="4">
    <source>
        <dbReference type="ARBA" id="ARBA00022679"/>
    </source>
</evidence>
<dbReference type="SUPFAM" id="SSF55785">
    <property type="entry name" value="PYP-like sensor domain (PAS domain)"/>
    <property type="match status" value="1"/>
</dbReference>
<proteinExistence type="predicted"/>
<feature type="domain" description="PAS" evidence="12">
    <location>
        <begin position="10"/>
        <end position="80"/>
    </location>
</feature>
<evidence type="ECO:0000259" key="10">
    <source>
        <dbReference type="PROSITE" id="PS50109"/>
    </source>
</evidence>
<dbReference type="InterPro" id="IPR003661">
    <property type="entry name" value="HisK_dim/P_dom"/>
</dbReference>
<feature type="modified residue" description="4-aspartylphosphate" evidence="9">
    <location>
        <position position="443"/>
    </location>
</feature>
<dbReference type="CDD" id="cd00130">
    <property type="entry name" value="PAS"/>
    <property type="match status" value="1"/>
</dbReference>
<feature type="domain" description="PAC" evidence="13">
    <location>
        <begin position="87"/>
        <end position="137"/>
    </location>
</feature>
<dbReference type="PROSITE" id="PS50112">
    <property type="entry name" value="PAS"/>
    <property type="match status" value="1"/>
</dbReference>
<keyword evidence="6" id="KW-0418">Kinase</keyword>
<sequence>MLENQTDINDATLLDAIFEAVIDAIVVTDATGIILRTNASATEMLGFEASDMMGQNVRMLMPSEDAQRHDSYISHHVKTGKSSVIGTGRELTARHRDGHCFPIHISLGRVEVSQGPIFVAVMHDLTERKAAEEALSRSQRLEAVGQMTGGITHDFNNLLTIIIGNLELLQSRSEGRFDELVNDALEAAELGADLTSRLLAFARKSDLSPKMLDLAEECDEVIRILSRTLGAGFEIESLHAPNLPNVNVDPTQLQTAIMNLALNARDAMPDGGKLLIQTDRVQIDDTYIAQEIDIVPGDYVRLSMSDTGTGMDDIAKERAFEPFFTTKPAGKGTGLGLSMVYGFSRQSGGHVTLYSEPGHGTTVALYFPILANANATFKEPSAHNLVTPGHGQVILVVEDNASVRRLAVVRLKELGYKTLEAETGDDALELLKNIGQVDLLFTDMVMPGQLDGYQLAKEAQSLYPQMKFLLTSGYSKDIAIQQEDKERFPLLHKPYRIADLAEHLKKLLSDNQTTSAVKE</sequence>
<dbReference type="SMART" id="SM00091">
    <property type="entry name" value="PAS"/>
    <property type="match status" value="1"/>
</dbReference>
<keyword evidence="7" id="KW-0067">ATP-binding</keyword>
<protein>
    <recommendedName>
        <fullName evidence="2">histidine kinase</fullName>
        <ecNumber evidence="2">2.7.13.3</ecNumber>
    </recommendedName>
</protein>
<dbReference type="SMART" id="SM00388">
    <property type="entry name" value="HisKA"/>
    <property type="match status" value="1"/>
</dbReference>
<organism evidence="14 15">
    <name type="scientific">Roseovarius rhodophyticola</name>
    <dbReference type="NCBI Taxonomy" id="3080827"/>
    <lineage>
        <taxon>Bacteria</taxon>
        <taxon>Pseudomonadati</taxon>
        <taxon>Pseudomonadota</taxon>
        <taxon>Alphaproteobacteria</taxon>
        <taxon>Rhodobacterales</taxon>
        <taxon>Roseobacteraceae</taxon>
        <taxon>Roseovarius</taxon>
    </lineage>
</organism>
<dbReference type="Gene3D" id="1.10.287.130">
    <property type="match status" value="1"/>
</dbReference>
<dbReference type="PRINTS" id="PR00344">
    <property type="entry name" value="BCTRLSENSOR"/>
</dbReference>
<dbReference type="PROSITE" id="PS50109">
    <property type="entry name" value="HIS_KIN"/>
    <property type="match status" value="1"/>
</dbReference>
<dbReference type="InterPro" id="IPR005467">
    <property type="entry name" value="His_kinase_dom"/>
</dbReference>
<dbReference type="PANTHER" id="PTHR43065">
    <property type="entry name" value="SENSOR HISTIDINE KINASE"/>
    <property type="match status" value="1"/>
</dbReference>
<reference evidence="14 15" key="1">
    <citation type="submission" date="2024-02" db="EMBL/GenBank/DDBJ databases">
        <title>Roseovarius strain W115 nov., isolated from a marine algae.</title>
        <authorList>
            <person name="Lee M.W."/>
            <person name="Lee J.K."/>
            <person name="Kim J.M."/>
            <person name="Choi D.G."/>
            <person name="Baek J.H."/>
            <person name="Bayburt H."/>
            <person name="Jung J.J."/>
            <person name="Han D.M."/>
            <person name="Jeon C.O."/>
        </authorList>
    </citation>
    <scope>NUCLEOTIDE SEQUENCE [LARGE SCALE GENOMIC DNA]</scope>
    <source>
        <strain evidence="14 15">W115</strain>
    </source>
</reference>
<accession>A0ABZ2TEB7</accession>
<dbReference type="Gene3D" id="3.30.565.10">
    <property type="entry name" value="Histidine kinase-like ATPase, C-terminal domain"/>
    <property type="match status" value="1"/>
</dbReference>
<dbReference type="InterPro" id="IPR036097">
    <property type="entry name" value="HisK_dim/P_sf"/>
</dbReference>
<dbReference type="Pfam" id="PF00512">
    <property type="entry name" value="HisKA"/>
    <property type="match status" value="1"/>
</dbReference>
<comment type="catalytic activity">
    <reaction evidence="1">
        <text>ATP + protein L-histidine = ADP + protein N-phospho-L-histidine.</text>
        <dbReference type="EC" id="2.7.13.3"/>
    </reaction>
</comment>
<dbReference type="EC" id="2.7.13.3" evidence="2"/>
<gene>
    <name evidence="14" type="ORF">RZS32_016850</name>
</gene>
<evidence type="ECO:0000259" key="13">
    <source>
        <dbReference type="PROSITE" id="PS50113"/>
    </source>
</evidence>
<evidence type="ECO:0000256" key="5">
    <source>
        <dbReference type="ARBA" id="ARBA00022741"/>
    </source>
</evidence>
<dbReference type="RefSeq" id="WP_317054719.1">
    <property type="nucleotide sequence ID" value="NZ_CP146606.1"/>
</dbReference>
<evidence type="ECO:0000256" key="3">
    <source>
        <dbReference type="ARBA" id="ARBA00022553"/>
    </source>
</evidence>
<dbReference type="Pfam" id="PF00989">
    <property type="entry name" value="PAS"/>
    <property type="match status" value="1"/>
</dbReference>
<dbReference type="InterPro" id="IPR003594">
    <property type="entry name" value="HATPase_dom"/>
</dbReference>
<dbReference type="SUPFAM" id="SSF47384">
    <property type="entry name" value="Homodimeric domain of signal transducing histidine kinase"/>
    <property type="match status" value="1"/>
</dbReference>
<dbReference type="InterPro" id="IPR004358">
    <property type="entry name" value="Sig_transdc_His_kin-like_C"/>
</dbReference>
<dbReference type="PANTHER" id="PTHR43065:SF49">
    <property type="entry name" value="HISTIDINE KINASE"/>
    <property type="match status" value="1"/>
</dbReference>
<evidence type="ECO:0000256" key="9">
    <source>
        <dbReference type="PROSITE-ProRule" id="PRU00169"/>
    </source>
</evidence>
<dbReference type="SUPFAM" id="SSF55874">
    <property type="entry name" value="ATPase domain of HSP90 chaperone/DNA topoisomerase II/histidine kinase"/>
    <property type="match status" value="1"/>
</dbReference>
<evidence type="ECO:0000259" key="11">
    <source>
        <dbReference type="PROSITE" id="PS50110"/>
    </source>
</evidence>
<dbReference type="InterPro" id="IPR000014">
    <property type="entry name" value="PAS"/>
</dbReference>
<dbReference type="InterPro" id="IPR011006">
    <property type="entry name" value="CheY-like_superfamily"/>
</dbReference>
<dbReference type="NCBIfam" id="TIGR00229">
    <property type="entry name" value="sensory_box"/>
    <property type="match status" value="1"/>
</dbReference>
<name>A0ABZ2TEB7_9RHOB</name>
<dbReference type="SMART" id="SM00448">
    <property type="entry name" value="REC"/>
    <property type="match status" value="1"/>
</dbReference>
<dbReference type="InterPro" id="IPR013767">
    <property type="entry name" value="PAS_fold"/>
</dbReference>
<dbReference type="Proteomes" id="UP001281305">
    <property type="component" value="Chromosome"/>
</dbReference>
<dbReference type="PROSITE" id="PS50113">
    <property type="entry name" value="PAC"/>
    <property type="match status" value="1"/>
</dbReference>
<keyword evidence="15" id="KW-1185">Reference proteome</keyword>
<keyword evidence="3 9" id="KW-0597">Phosphoprotein</keyword>